<name>A0ABS4IXZ5_9BACL</name>
<dbReference type="RefSeq" id="WP_209973372.1">
    <property type="nucleotide sequence ID" value="NZ_JAGGLB010000013.1"/>
</dbReference>
<gene>
    <name evidence="4" type="ORF">J2Z66_004006</name>
</gene>
<feature type="domain" description="SLH" evidence="3">
    <location>
        <begin position="96"/>
        <end position="156"/>
    </location>
</feature>
<evidence type="ECO:0000256" key="2">
    <source>
        <dbReference type="SAM" id="SignalP"/>
    </source>
</evidence>
<reference evidence="4 5" key="1">
    <citation type="submission" date="2021-03" db="EMBL/GenBank/DDBJ databases">
        <title>Genomic Encyclopedia of Type Strains, Phase IV (KMG-IV): sequencing the most valuable type-strain genomes for metagenomic binning, comparative biology and taxonomic classification.</title>
        <authorList>
            <person name="Goeker M."/>
        </authorList>
    </citation>
    <scope>NUCLEOTIDE SEQUENCE [LARGE SCALE GENOMIC DNA]</scope>
    <source>
        <strain evidence="4 5">DSM 26048</strain>
    </source>
</reference>
<feature type="region of interest" description="Disordered" evidence="1">
    <location>
        <begin position="314"/>
        <end position="350"/>
    </location>
</feature>
<organism evidence="4 5">
    <name type="scientific">Paenibacillus eucommiae</name>
    <dbReference type="NCBI Taxonomy" id="1355755"/>
    <lineage>
        <taxon>Bacteria</taxon>
        <taxon>Bacillati</taxon>
        <taxon>Bacillota</taxon>
        <taxon>Bacilli</taxon>
        <taxon>Bacillales</taxon>
        <taxon>Paenibacillaceae</taxon>
        <taxon>Paenibacillus</taxon>
    </lineage>
</organism>
<dbReference type="Proteomes" id="UP001519287">
    <property type="component" value="Unassembled WGS sequence"/>
</dbReference>
<evidence type="ECO:0000259" key="3">
    <source>
        <dbReference type="PROSITE" id="PS51272"/>
    </source>
</evidence>
<evidence type="ECO:0000313" key="5">
    <source>
        <dbReference type="Proteomes" id="UP001519287"/>
    </source>
</evidence>
<dbReference type="InterPro" id="IPR001119">
    <property type="entry name" value="SLH_dom"/>
</dbReference>
<dbReference type="EMBL" id="JAGGLB010000013">
    <property type="protein sequence ID" value="MBP1992398.1"/>
    <property type="molecule type" value="Genomic_DNA"/>
</dbReference>
<evidence type="ECO:0000256" key="1">
    <source>
        <dbReference type="SAM" id="MobiDB-lite"/>
    </source>
</evidence>
<sequence>MKNKKPQRSNRTIMLTGGIVAAALMWSTSAFAFSDLAGDPAEAKINALQKSGIISGITNDTFAPKEKVTFAQGVQLIVKGLDLNLDLVKFIKKPEASDYFTKVPDNAWFAEAFIIASVHGLSLDKNIDPYGTITRAQFAQLLGEALDTKGNFPVTKMFFQISDGENLPQDIQGRLQILLNTKIIKLGEDGKFRPQDAITRSEAADWIFEASDFVRRVIQAEPEKEPVVEESHKATVTIEKVNDQVNKVVLTVEGLPNPGYKVVINEIKFASDQIATVHYSVHKPDPNMSYPQVITDGKAETYLSSYYKPLAVEQKTTDAVEPDAPDTSLMLPVGEAPTTPVENPEDLSAK</sequence>
<keyword evidence="2" id="KW-0732">Signal</keyword>
<feature type="chain" id="PRO_5046936944" description="SLH domain-containing protein" evidence="2">
    <location>
        <begin position="33"/>
        <end position="350"/>
    </location>
</feature>
<comment type="caution">
    <text evidence="4">The sequence shown here is derived from an EMBL/GenBank/DDBJ whole genome shotgun (WGS) entry which is preliminary data.</text>
</comment>
<dbReference type="Pfam" id="PF00395">
    <property type="entry name" value="SLH"/>
    <property type="match status" value="2"/>
</dbReference>
<evidence type="ECO:0000313" key="4">
    <source>
        <dbReference type="EMBL" id="MBP1992398.1"/>
    </source>
</evidence>
<keyword evidence="5" id="KW-1185">Reference proteome</keyword>
<feature type="domain" description="SLH" evidence="3">
    <location>
        <begin position="28"/>
        <end position="91"/>
    </location>
</feature>
<feature type="signal peptide" evidence="2">
    <location>
        <begin position="1"/>
        <end position="32"/>
    </location>
</feature>
<dbReference type="PROSITE" id="PS51272">
    <property type="entry name" value="SLH"/>
    <property type="match status" value="2"/>
</dbReference>
<accession>A0ABS4IXZ5</accession>
<protein>
    <recommendedName>
        <fullName evidence="3">SLH domain-containing protein</fullName>
    </recommendedName>
</protein>
<proteinExistence type="predicted"/>